<evidence type="ECO:0000256" key="4">
    <source>
        <dbReference type="ARBA" id="ARBA00023270"/>
    </source>
</evidence>
<dbReference type="PANTHER" id="PTHR10889:SF1">
    <property type="entry name" value="DEOXYRIBOSE-PHOSPHATE ALDOLASE"/>
    <property type="match status" value="1"/>
</dbReference>
<dbReference type="HAMAP" id="MF_00114">
    <property type="entry name" value="DeoC_type1"/>
    <property type="match status" value="1"/>
</dbReference>
<comment type="pathway">
    <text evidence="6">Carbohydrate degradation; 2-deoxy-D-ribose 1-phosphate degradation; D-glyceraldehyde 3-phosphate and acetaldehyde from 2-deoxy-alpha-D-ribose 1-phosphate: step 2/2.</text>
</comment>
<keyword evidence="3 6" id="KW-0456">Lyase</keyword>
<dbReference type="NCBIfam" id="TIGR00126">
    <property type="entry name" value="deoC"/>
    <property type="match status" value="1"/>
</dbReference>
<evidence type="ECO:0000256" key="6">
    <source>
        <dbReference type="HAMAP-Rule" id="MF_00114"/>
    </source>
</evidence>
<sequence>MEKMNKLIDHTLLKADATQDQIETLCKEAKQYDFASVCVNSYWVSFCKEQLKETDVKVCTVVGFPLGAMASKAKAFECANAIEDGAKEIDMVMNIGELKAKHYDAVRNDIAMVVEAAKGNIVKVIIETCLLSDEEIVKASELCVEAHAHFVKTSTGFSTAGANPRVVKIMKDTVGDKALIKAAGGVRSKADLDEMVEAGANRIGTSSGVKLMEGEKSTGGY</sequence>
<comment type="catalytic activity">
    <reaction evidence="5 6">
        <text>2-deoxy-D-ribose 5-phosphate = D-glyceraldehyde 3-phosphate + acetaldehyde</text>
        <dbReference type="Rhea" id="RHEA:12821"/>
        <dbReference type="ChEBI" id="CHEBI:15343"/>
        <dbReference type="ChEBI" id="CHEBI:59776"/>
        <dbReference type="ChEBI" id="CHEBI:62877"/>
        <dbReference type="EC" id="4.1.2.4"/>
    </reaction>
</comment>
<feature type="active site" description="Proton donor/acceptor" evidence="6">
    <location>
        <position position="90"/>
    </location>
</feature>
<feature type="active site" description="Proton donor/acceptor" evidence="6">
    <location>
        <position position="181"/>
    </location>
</feature>
<keyword evidence="2 6" id="KW-0963">Cytoplasm</keyword>
<evidence type="ECO:0000313" key="8">
    <source>
        <dbReference type="Proteomes" id="UP001230220"/>
    </source>
</evidence>
<keyword evidence="8" id="KW-1185">Reference proteome</keyword>
<evidence type="ECO:0000256" key="1">
    <source>
        <dbReference type="ARBA" id="ARBA00010936"/>
    </source>
</evidence>
<proteinExistence type="inferred from homology"/>
<organism evidence="7 8">
    <name type="scientific">Breznakia pachnodae</name>
    <dbReference type="NCBI Taxonomy" id="265178"/>
    <lineage>
        <taxon>Bacteria</taxon>
        <taxon>Bacillati</taxon>
        <taxon>Bacillota</taxon>
        <taxon>Erysipelotrichia</taxon>
        <taxon>Erysipelotrichales</taxon>
        <taxon>Erysipelotrichaceae</taxon>
        <taxon>Breznakia</taxon>
    </lineage>
</organism>
<dbReference type="Gene3D" id="3.20.20.70">
    <property type="entry name" value="Aldolase class I"/>
    <property type="match status" value="1"/>
</dbReference>
<comment type="caution">
    <text evidence="7">The sequence shown here is derived from an EMBL/GenBank/DDBJ whole genome shotgun (WGS) entry which is preliminary data.</text>
</comment>
<feature type="active site" description="Schiff-base intermediate with acetaldehyde" evidence="6">
    <location>
        <position position="152"/>
    </location>
</feature>
<dbReference type="GO" id="GO:0004139">
    <property type="term" value="F:deoxyribose-phosphate aldolase activity"/>
    <property type="evidence" value="ECO:0007669"/>
    <property type="project" value="UniProtKB-EC"/>
</dbReference>
<dbReference type="EMBL" id="JAUSUR010000001">
    <property type="protein sequence ID" value="MDQ0359890.1"/>
    <property type="molecule type" value="Genomic_DNA"/>
</dbReference>
<dbReference type="EC" id="4.1.2.4" evidence="6"/>
<accession>A0ABU0DZ23</accession>
<dbReference type="PIRSF" id="PIRSF001357">
    <property type="entry name" value="DeoC"/>
    <property type="match status" value="1"/>
</dbReference>
<dbReference type="InterPro" id="IPR011343">
    <property type="entry name" value="DeoC"/>
</dbReference>
<dbReference type="InterPro" id="IPR002915">
    <property type="entry name" value="DeoC/FbaB/LacD_aldolase"/>
</dbReference>
<dbReference type="Pfam" id="PF01791">
    <property type="entry name" value="DeoC"/>
    <property type="match status" value="1"/>
</dbReference>
<reference evidence="7 8" key="1">
    <citation type="submission" date="2023-07" db="EMBL/GenBank/DDBJ databases">
        <title>Genomic Encyclopedia of Type Strains, Phase IV (KMG-IV): sequencing the most valuable type-strain genomes for metagenomic binning, comparative biology and taxonomic classification.</title>
        <authorList>
            <person name="Goeker M."/>
        </authorList>
    </citation>
    <scope>NUCLEOTIDE SEQUENCE [LARGE SCALE GENOMIC DNA]</scope>
    <source>
        <strain evidence="7 8">DSM 16784</strain>
    </source>
</reference>
<comment type="function">
    <text evidence="6">Catalyzes a reversible aldol reaction between acetaldehyde and D-glyceraldehyde 3-phosphate to generate 2-deoxy-D-ribose 5-phosphate.</text>
</comment>
<comment type="similarity">
    <text evidence="1 6">Belongs to the DeoC/FbaB aldolase family. DeoC type 1 subfamily.</text>
</comment>
<evidence type="ECO:0000256" key="5">
    <source>
        <dbReference type="ARBA" id="ARBA00048791"/>
    </source>
</evidence>
<protein>
    <recommendedName>
        <fullName evidence="6">Deoxyribose-phosphate aldolase</fullName>
        <shortName evidence="6">DERA</shortName>
        <ecNumber evidence="6">4.1.2.4</ecNumber>
    </recommendedName>
    <alternativeName>
        <fullName evidence="6">2-deoxy-D-ribose 5-phosphate aldolase</fullName>
    </alternativeName>
    <alternativeName>
        <fullName evidence="6">Phosphodeoxyriboaldolase</fullName>
        <shortName evidence="6">Deoxyriboaldolase</shortName>
    </alternativeName>
</protein>
<gene>
    <name evidence="6" type="primary">deoC</name>
    <name evidence="7" type="ORF">J2S15_000621</name>
</gene>
<dbReference type="RefSeq" id="WP_307405378.1">
    <property type="nucleotide sequence ID" value="NZ_JAUSUR010000001.1"/>
</dbReference>
<evidence type="ECO:0000256" key="2">
    <source>
        <dbReference type="ARBA" id="ARBA00022490"/>
    </source>
</evidence>
<dbReference type="InterPro" id="IPR028581">
    <property type="entry name" value="DeoC_typeI"/>
</dbReference>
<dbReference type="CDD" id="cd00959">
    <property type="entry name" value="DeoC"/>
    <property type="match status" value="1"/>
</dbReference>
<keyword evidence="4 6" id="KW-0704">Schiff base</keyword>
<dbReference type="SMART" id="SM01133">
    <property type="entry name" value="DeoC"/>
    <property type="match status" value="1"/>
</dbReference>
<dbReference type="PANTHER" id="PTHR10889">
    <property type="entry name" value="DEOXYRIBOSE-PHOSPHATE ALDOLASE"/>
    <property type="match status" value="1"/>
</dbReference>
<evidence type="ECO:0000256" key="3">
    <source>
        <dbReference type="ARBA" id="ARBA00023239"/>
    </source>
</evidence>
<dbReference type="InterPro" id="IPR013785">
    <property type="entry name" value="Aldolase_TIM"/>
</dbReference>
<name>A0ABU0DZ23_9FIRM</name>
<comment type="subcellular location">
    <subcellularLocation>
        <location evidence="6">Cytoplasm</location>
    </subcellularLocation>
</comment>
<evidence type="ECO:0000313" key="7">
    <source>
        <dbReference type="EMBL" id="MDQ0359890.1"/>
    </source>
</evidence>
<dbReference type="SUPFAM" id="SSF51569">
    <property type="entry name" value="Aldolase"/>
    <property type="match status" value="1"/>
</dbReference>
<dbReference type="Proteomes" id="UP001230220">
    <property type="component" value="Unassembled WGS sequence"/>
</dbReference>